<gene>
    <name evidence="1" type="ORF">DRJ26_01610</name>
</gene>
<protein>
    <submittedName>
        <fullName evidence="1">Uncharacterized protein</fullName>
    </submittedName>
</protein>
<dbReference type="EMBL" id="QMRA01000018">
    <property type="protein sequence ID" value="RLE54701.1"/>
    <property type="molecule type" value="Genomic_DNA"/>
</dbReference>
<evidence type="ECO:0000313" key="1">
    <source>
        <dbReference type="EMBL" id="RLE54701.1"/>
    </source>
</evidence>
<evidence type="ECO:0000313" key="2">
    <source>
        <dbReference type="Proteomes" id="UP000269499"/>
    </source>
</evidence>
<reference evidence="1 2" key="1">
    <citation type="submission" date="2018-06" db="EMBL/GenBank/DDBJ databases">
        <title>Extensive metabolic versatility and redundancy in microbially diverse, dynamic hydrothermal sediments.</title>
        <authorList>
            <person name="Dombrowski N."/>
            <person name="Teske A."/>
            <person name="Baker B.J."/>
        </authorList>
    </citation>
    <scope>NUCLEOTIDE SEQUENCE [LARGE SCALE GENOMIC DNA]</scope>
    <source>
        <strain evidence="1">B20_G2</strain>
    </source>
</reference>
<sequence>MSEVIVWKVLWSSNGYRGWDDRVYREFFLGGRAGGLGFKFFAEYGFGFEWWNFYEGFSDDFYFGYAPPVHAMRPRKFRSGGLVFFISRSAIGNWYVVGVYGDCVISDEPFDVGLNLWDTVDEKYKGHILDVTRRELMSSNPFYLRASKKCSTVMPIPFGIDLQQDLGVKPLRQAFFTYIDLDRAESFLYKLIGRVDSLSDVGDYWCSVDDCLRRLRFLLEEVIPRLRRGQVRPTGLTVEHPHVVKVVEYPQERVVEIPESLVEKSDCS</sequence>
<dbReference type="Proteomes" id="UP000269499">
    <property type="component" value="Unassembled WGS sequence"/>
</dbReference>
<accession>A0A497F5W0</accession>
<name>A0A497F5W0_9CREN</name>
<comment type="caution">
    <text evidence="1">The sequence shown here is derived from an EMBL/GenBank/DDBJ whole genome shotgun (WGS) entry which is preliminary data.</text>
</comment>
<organism evidence="1 2">
    <name type="scientific">Thermoproteota archaeon</name>
    <dbReference type="NCBI Taxonomy" id="2056631"/>
    <lineage>
        <taxon>Archaea</taxon>
        <taxon>Thermoproteota</taxon>
    </lineage>
</organism>
<dbReference type="AlphaFoldDB" id="A0A497F5W0"/>
<proteinExistence type="predicted"/>